<keyword evidence="3" id="KW-0812">Transmembrane</keyword>
<evidence type="ECO:0000256" key="1">
    <source>
        <dbReference type="ARBA" id="ARBA00022741"/>
    </source>
</evidence>
<keyword evidence="5" id="KW-1185">Reference proteome</keyword>
<feature type="transmembrane region" description="Helical" evidence="3">
    <location>
        <begin position="536"/>
        <end position="559"/>
    </location>
</feature>
<dbReference type="CDD" id="cd10170">
    <property type="entry name" value="ASKHA_NBD_HSP70"/>
    <property type="match status" value="1"/>
</dbReference>
<dbReference type="InterPro" id="IPR043129">
    <property type="entry name" value="ATPase_NBD"/>
</dbReference>
<dbReference type="PANTHER" id="PTHR42749">
    <property type="entry name" value="CELL SHAPE-DETERMINING PROTEIN MREB"/>
    <property type="match status" value="1"/>
</dbReference>
<evidence type="ECO:0000313" key="5">
    <source>
        <dbReference type="Proteomes" id="UP001431776"/>
    </source>
</evidence>
<dbReference type="EMBL" id="JASCXX010000024">
    <property type="protein sequence ID" value="MDI6450815.1"/>
    <property type="molecule type" value="Genomic_DNA"/>
</dbReference>
<dbReference type="PANTHER" id="PTHR42749:SF1">
    <property type="entry name" value="CELL SHAPE-DETERMINING PROTEIN MREB"/>
    <property type="match status" value="1"/>
</dbReference>
<dbReference type="GO" id="GO:0005524">
    <property type="term" value="F:ATP binding"/>
    <property type="evidence" value="ECO:0007669"/>
    <property type="project" value="UniProtKB-KW"/>
</dbReference>
<accession>A0AAW6U1U9</accession>
<sequence length="659" mass="72439">MNDRGVLSIDFGTTNSYYCKCPADQIAPVGVDFGTGRDGLPTAILYRGDREPLVGEAALHEFGEASGPERKQYRLCTQFKPDIAQSAEAAEAATGFLRTVIAQARRQHIALDPVDLNVIFGMPSESQGDFREALTGIAEQAGYGRVRLLDEPKGALLYHLWRKDFSPEEAQSGILVVDFGGGTCDFAFLQGLRVAGSWGDMELGGRLFDDLFFQWFVEQNPGVLDELRAAGDAYYVHSYLCREVKEFFSLTMARDRTETVNKSVGRYGSLRGMDWTGFTERASRYVPSPTLVEHLQNMGVQCRSVTQRDEPVDLIEWFRRSLIQGLGQQAVKSGDISRVILAGGSSQWPFVADVIADALNVDSSRLLRSDRPYAVIAQGLAILPALQKQFERTRETLRADLPQFCRTRVRPLVERVTGTYISQVATDVTLEVFDKSIRPVLEEFRSNGGSVRALRETIGANVKADEDRLREIIEARMRTLSLGLPGQLNELLAGWFGSYGLSVGDKPVGDGQAVSVQRDMIGPEAPDLYGGIMETVGWFVVAMATSAGAMICGGTGVALLASGPVGLLAGALLSAVAAFLAVRYGKVRAKELADNWNAPAWVVKRVMTPSRIARARTEFRGRLQEMLRWETASLQDQMEARIREITESQIEGLSEVAQL</sequence>
<evidence type="ECO:0000256" key="2">
    <source>
        <dbReference type="ARBA" id="ARBA00022840"/>
    </source>
</evidence>
<keyword evidence="3" id="KW-1133">Transmembrane helix</keyword>
<dbReference type="Gene3D" id="3.90.640.10">
    <property type="entry name" value="Actin, Chain A, domain 4"/>
    <property type="match status" value="1"/>
</dbReference>
<keyword evidence="1" id="KW-0547">Nucleotide-binding</keyword>
<comment type="caution">
    <text evidence="4">The sequence shown here is derived from an EMBL/GenBank/DDBJ whole genome shotgun (WGS) entry which is preliminary data.</text>
</comment>
<gene>
    <name evidence="4" type="ORF">QJ522_17275</name>
</gene>
<dbReference type="RefSeq" id="WP_349246224.1">
    <property type="nucleotide sequence ID" value="NZ_JASCXX010000024.1"/>
</dbReference>
<evidence type="ECO:0000256" key="3">
    <source>
        <dbReference type="SAM" id="Phobius"/>
    </source>
</evidence>
<feature type="transmembrane region" description="Helical" evidence="3">
    <location>
        <begin position="565"/>
        <end position="582"/>
    </location>
</feature>
<organism evidence="4 5">
    <name type="scientific">Anaerobaca lacustris</name>
    <dbReference type="NCBI Taxonomy" id="3044600"/>
    <lineage>
        <taxon>Bacteria</taxon>
        <taxon>Pseudomonadati</taxon>
        <taxon>Planctomycetota</taxon>
        <taxon>Phycisphaerae</taxon>
        <taxon>Sedimentisphaerales</taxon>
        <taxon>Anaerobacaceae</taxon>
        <taxon>Anaerobaca</taxon>
    </lineage>
</organism>
<dbReference type="AlphaFoldDB" id="A0AAW6U1U9"/>
<dbReference type="SUPFAM" id="SSF53067">
    <property type="entry name" value="Actin-like ATPase domain"/>
    <property type="match status" value="2"/>
</dbReference>
<protein>
    <submittedName>
        <fullName evidence="4">Hsp70 family protein</fullName>
    </submittedName>
</protein>
<dbReference type="InterPro" id="IPR013126">
    <property type="entry name" value="Hsp_70_fam"/>
</dbReference>
<keyword evidence="2" id="KW-0067">ATP-binding</keyword>
<dbReference type="GO" id="GO:0140662">
    <property type="term" value="F:ATP-dependent protein folding chaperone"/>
    <property type="evidence" value="ECO:0007669"/>
    <property type="project" value="InterPro"/>
</dbReference>
<dbReference type="Pfam" id="PF00012">
    <property type="entry name" value="HSP70"/>
    <property type="match status" value="1"/>
</dbReference>
<keyword evidence="3" id="KW-0472">Membrane</keyword>
<name>A0AAW6U1U9_9BACT</name>
<proteinExistence type="predicted"/>
<dbReference type="Gene3D" id="3.30.420.40">
    <property type="match status" value="4"/>
</dbReference>
<evidence type="ECO:0000313" key="4">
    <source>
        <dbReference type="EMBL" id="MDI6450815.1"/>
    </source>
</evidence>
<dbReference type="Proteomes" id="UP001431776">
    <property type="component" value="Unassembled WGS sequence"/>
</dbReference>
<reference evidence="4" key="1">
    <citation type="submission" date="2023-05" db="EMBL/GenBank/DDBJ databases">
        <title>Anaerotaeda fermentans gen. nov., sp. nov., a novel anaerobic planctomycete of the new family within the order Sedimentisphaerales isolated from Taman Peninsula, Russia.</title>
        <authorList>
            <person name="Khomyakova M.A."/>
            <person name="Merkel A.Y."/>
            <person name="Slobodkin A.I."/>
        </authorList>
    </citation>
    <scope>NUCLEOTIDE SEQUENCE</scope>
    <source>
        <strain evidence="4">M17dextr</strain>
    </source>
</reference>